<evidence type="ECO:0000313" key="2">
    <source>
        <dbReference type="EMBL" id="RMW52802.1"/>
    </source>
</evidence>
<reference evidence="1 3" key="1">
    <citation type="submission" date="2018-03" db="EMBL/GenBank/DDBJ databases">
        <title>Draft Genome Sequences of six Lactobacillus pentosus Strains Isolated from Brines of Traditionally Fermented Spanish-Style Green Table Olives.</title>
        <authorList>
            <person name="Calero-Delgado B."/>
            <person name="Martin-Platero A.M."/>
            <person name="Perez-Pulido A.J."/>
            <person name="Benitez-Cabello A."/>
            <person name="Casimiro-Soriguer C.S."/>
            <person name="Martinez-Bueno M."/>
            <person name="Arroyo-Lopez F.N."/>
            <person name="Rodriguez-Gomez F."/>
            <person name="Bautista-Gallego J."/>
            <person name="Garrido-Fernandez A."/>
            <person name="Jimenez-Diaz R."/>
        </authorList>
    </citation>
    <scope>NUCLEOTIDE SEQUENCE [LARGE SCALE GENOMIC DNA]</scope>
    <source>
        <strain evidence="1 3">IG2</strain>
    </source>
</reference>
<evidence type="ECO:0000313" key="1">
    <source>
        <dbReference type="EMBL" id="PRO96304.1"/>
    </source>
</evidence>
<comment type="caution">
    <text evidence="2">The sequence shown here is derived from an EMBL/GenBank/DDBJ whole genome shotgun (WGS) entry which is preliminary data.</text>
</comment>
<protein>
    <submittedName>
        <fullName evidence="2">Uncharacterized protein</fullName>
    </submittedName>
</protein>
<dbReference type="AlphaFoldDB" id="A0ABD7IU01"/>
<proteinExistence type="predicted"/>
<dbReference type="EMBL" id="RDCJ01000006">
    <property type="protein sequence ID" value="RMW52802.1"/>
    <property type="molecule type" value="Genomic_DNA"/>
</dbReference>
<sequence length="60" mass="6606">MATRDAAARYVLKDEAGFKIASAEKRIISFDSQTKIGRETLSSFSSYQSISSRLAGSHTY</sequence>
<name>A0ABD7IU01_LACPE</name>
<dbReference type="EMBL" id="PVOB01000002">
    <property type="protein sequence ID" value="PRO96304.1"/>
    <property type="molecule type" value="Genomic_DNA"/>
</dbReference>
<dbReference type="Proteomes" id="UP000276249">
    <property type="component" value="Unassembled WGS sequence"/>
</dbReference>
<dbReference type="Proteomes" id="UP000238378">
    <property type="component" value="Unassembled WGS sequence"/>
</dbReference>
<organism evidence="2 4">
    <name type="scientific">Lactiplantibacillus pentosus</name>
    <name type="common">Lactobacillus pentosus</name>
    <dbReference type="NCBI Taxonomy" id="1589"/>
    <lineage>
        <taxon>Bacteria</taxon>
        <taxon>Bacillati</taxon>
        <taxon>Bacillota</taxon>
        <taxon>Bacilli</taxon>
        <taxon>Lactobacillales</taxon>
        <taxon>Lactobacillaceae</taxon>
        <taxon>Lactiplantibacillus</taxon>
    </lineage>
</organism>
<accession>A0ABD7IU01</accession>
<evidence type="ECO:0000313" key="3">
    <source>
        <dbReference type="Proteomes" id="UP000238378"/>
    </source>
</evidence>
<keyword evidence="3" id="KW-1185">Reference proteome</keyword>
<reference evidence="2 4" key="2">
    <citation type="submission" date="2018-10" db="EMBL/GenBank/DDBJ databases">
        <title>Genome sequences of five Lactobacillus pentosus strains isolated from brines of traditionally fermented spanish-style green table olives and differences between them.</title>
        <authorList>
            <person name="Jimenez Diaz R."/>
        </authorList>
    </citation>
    <scope>NUCLEOTIDE SEQUENCE [LARGE SCALE GENOMIC DNA]</scope>
    <source>
        <strain evidence="2 4">IG10</strain>
    </source>
</reference>
<gene>
    <name evidence="1" type="ORF">C6Y08_00210</name>
    <name evidence="2" type="ORF">D6U18_00335</name>
</gene>
<evidence type="ECO:0000313" key="4">
    <source>
        <dbReference type="Proteomes" id="UP000276249"/>
    </source>
</evidence>
<dbReference type="RefSeq" id="WP_105960634.1">
    <property type="nucleotide sequence ID" value="NZ_JAHLCJ010000002.1"/>
</dbReference>